<proteinExistence type="predicted"/>
<protein>
    <submittedName>
        <fullName evidence="1">Uncharacterized protein</fullName>
    </submittedName>
</protein>
<dbReference type="Proteomes" id="UP001148662">
    <property type="component" value="Unassembled WGS sequence"/>
</dbReference>
<name>A0ACC1TDA6_9APHY</name>
<sequence length="222" mass="23608">MLTEHHSSSYARIYDSKPDPGYCPGRWSTPHVQEPRQSRTDQACLCSDREFMNAVMRCLRDSCTLEPNAVLTTQQRECAAISLAISTTSTPLESSSSDFVASSARSVASSMISSIESSASSVASAASAATGSLSAAGLVLLDARLPTAPHYVNMYDMVDDFLSPGTRYDRLRDDGPPALCQFADTYTSRYPRPCYGDTNTALTFTGGTSAGTTSRSGALPAA</sequence>
<keyword evidence="2" id="KW-1185">Reference proteome</keyword>
<gene>
    <name evidence="1" type="ORF">NM688_g689</name>
</gene>
<accession>A0ACC1TDA6</accession>
<evidence type="ECO:0000313" key="2">
    <source>
        <dbReference type="Proteomes" id="UP001148662"/>
    </source>
</evidence>
<reference evidence="1" key="1">
    <citation type="submission" date="2022-07" db="EMBL/GenBank/DDBJ databases">
        <title>Genome Sequence of Phlebia brevispora.</title>
        <authorList>
            <person name="Buettner E."/>
        </authorList>
    </citation>
    <scope>NUCLEOTIDE SEQUENCE</scope>
    <source>
        <strain evidence="1">MPL23</strain>
    </source>
</reference>
<organism evidence="1 2">
    <name type="scientific">Phlebia brevispora</name>
    <dbReference type="NCBI Taxonomy" id="194682"/>
    <lineage>
        <taxon>Eukaryota</taxon>
        <taxon>Fungi</taxon>
        <taxon>Dikarya</taxon>
        <taxon>Basidiomycota</taxon>
        <taxon>Agaricomycotina</taxon>
        <taxon>Agaricomycetes</taxon>
        <taxon>Polyporales</taxon>
        <taxon>Meruliaceae</taxon>
        <taxon>Phlebia</taxon>
    </lineage>
</organism>
<comment type="caution">
    <text evidence="1">The sequence shown here is derived from an EMBL/GenBank/DDBJ whole genome shotgun (WGS) entry which is preliminary data.</text>
</comment>
<evidence type="ECO:0000313" key="1">
    <source>
        <dbReference type="EMBL" id="KAJ3558836.1"/>
    </source>
</evidence>
<dbReference type="EMBL" id="JANHOG010000063">
    <property type="protein sequence ID" value="KAJ3558836.1"/>
    <property type="molecule type" value="Genomic_DNA"/>
</dbReference>